<feature type="domain" description="SLH" evidence="3">
    <location>
        <begin position="232"/>
        <end position="298"/>
    </location>
</feature>
<dbReference type="AlphaFoldDB" id="A0A7I8CZN2"/>
<evidence type="ECO:0000259" key="3">
    <source>
        <dbReference type="PROSITE" id="PS51272"/>
    </source>
</evidence>
<dbReference type="EMBL" id="AP023321">
    <property type="protein sequence ID" value="BCI59961.1"/>
    <property type="molecule type" value="Genomic_DNA"/>
</dbReference>
<dbReference type="Proteomes" id="UP000593890">
    <property type="component" value="Chromosome"/>
</dbReference>
<evidence type="ECO:0000313" key="5">
    <source>
        <dbReference type="Proteomes" id="UP000593890"/>
    </source>
</evidence>
<dbReference type="InterPro" id="IPR001119">
    <property type="entry name" value="SLH_dom"/>
</dbReference>
<proteinExistence type="predicted"/>
<dbReference type="KEGG" id="sman:C12CBH8_06000"/>
<feature type="domain" description="SLH" evidence="3">
    <location>
        <begin position="300"/>
        <end position="360"/>
    </location>
</feature>
<evidence type="ECO:0000313" key="4">
    <source>
        <dbReference type="EMBL" id="BCI59961.1"/>
    </source>
</evidence>
<dbReference type="Gene3D" id="2.60.40.3440">
    <property type="match status" value="1"/>
</dbReference>
<feature type="chain" id="PRO_5039254722" description="SLH domain-containing protein" evidence="2">
    <location>
        <begin position="21"/>
        <end position="416"/>
    </location>
</feature>
<organism evidence="4 5">
    <name type="scientific">Solibaculum mannosilyticum</name>
    <dbReference type="NCBI Taxonomy" id="2780922"/>
    <lineage>
        <taxon>Bacteria</taxon>
        <taxon>Bacillati</taxon>
        <taxon>Bacillota</taxon>
        <taxon>Clostridia</taxon>
        <taxon>Eubacteriales</taxon>
        <taxon>Oscillospiraceae</taxon>
        <taxon>Solibaculum</taxon>
    </lineage>
</organism>
<dbReference type="RefSeq" id="WP_090265100.1">
    <property type="nucleotide sequence ID" value="NZ_AP023321.1"/>
</dbReference>
<feature type="signal peptide" evidence="2">
    <location>
        <begin position="1"/>
        <end position="20"/>
    </location>
</feature>
<dbReference type="Pfam" id="PF00395">
    <property type="entry name" value="SLH"/>
    <property type="match status" value="2"/>
</dbReference>
<evidence type="ECO:0000256" key="2">
    <source>
        <dbReference type="SAM" id="SignalP"/>
    </source>
</evidence>
<evidence type="ECO:0000256" key="1">
    <source>
        <dbReference type="ARBA" id="ARBA00022737"/>
    </source>
</evidence>
<dbReference type="Pfam" id="PF17963">
    <property type="entry name" value="Big_9"/>
    <property type="match status" value="1"/>
</dbReference>
<keyword evidence="5" id="KW-1185">Reference proteome</keyword>
<protein>
    <recommendedName>
        <fullName evidence="3">SLH domain-containing protein</fullName>
    </recommendedName>
</protein>
<reference evidence="5" key="1">
    <citation type="submission" date="2020-07" db="EMBL/GenBank/DDBJ databases">
        <title>Complete genome sequencing of Clostridia bacterium strain 12CBH8.</title>
        <authorList>
            <person name="Sakamoto M."/>
            <person name="Murakami T."/>
            <person name="Mori H."/>
        </authorList>
    </citation>
    <scope>NUCLEOTIDE SEQUENCE [LARGE SCALE GENOMIC DNA]</scope>
    <source>
        <strain evidence="5">12CBH8</strain>
    </source>
</reference>
<keyword evidence="1" id="KW-0677">Repeat</keyword>
<keyword evidence="2" id="KW-0732">Signal</keyword>
<sequence>MNKIKLIATCIMLMSFGVVAVSAADLSTSWPASSQQQIEAQTCLIGGVKNETVSISASDIERRLGMEEGSMKNITVLSTPKASQGQLIIDGVEVGSYTRIQRDDLDRMVFVPAPDSEGASMTILPDGTTKAVLSIALTEDTPTVPTAADAQFNTRTDIPVTDRLPVSDAGGQQLTCRVTKQPAKGTLTVEGTTFTYEPYPGEKGKDTFDYCVTDENGYCSEQATVTIQVEKFDGVSFSDMDGNANRYAAEKLSQAGVMTGETIGSVSLFDPDRAVTREEFAVMLTALSNPDTSAMAACVNTGLSDDDAIPTWEKPYISAAKQSGILAGESLNGSEVLTRAEALVMADRVTQTQNADRVPLGLQDAAEVPEWATQTYMNWENAGMLYAPTGSAQPNEPLTRDYAASILWQVWQSVEQ</sequence>
<dbReference type="PROSITE" id="PS51272">
    <property type="entry name" value="SLH"/>
    <property type="match status" value="2"/>
</dbReference>
<accession>A0A7I8CZN2</accession>
<name>A0A7I8CZN2_9FIRM</name>
<gene>
    <name evidence="4" type="ORF">C12CBH8_06000</name>
</gene>